<gene>
    <name evidence="1" type="ORF">ROZALSC1DRAFT_22958</name>
</gene>
<accession>A0A4P9YGR0</accession>
<proteinExistence type="predicted"/>
<organism evidence="1 2">
    <name type="scientific">Rozella allomycis (strain CSF55)</name>
    <dbReference type="NCBI Taxonomy" id="988480"/>
    <lineage>
        <taxon>Eukaryota</taxon>
        <taxon>Fungi</taxon>
        <taxon>Fungi incertae sedis</taxon>
        <taxon>Cryptomycota</taxon>
        <taxon>Cryptomycota incertae sedis</taxon>
        <taxon>Rozella</taxon>
    </lineage>
</organism>
<dbReference type="Proteomes" id="UP000281549">
    <property type="component" value="Unassembled WGS sequence"/>
</dbReference>
<dbReference type="EMBL" id="ML005386">
    <property type="protein sequence ID" value="RKP18713.1"/>
    <property type="molecule type" value="Genomic_DNA"/>
</dbReference>
<sequence>MSEKQSSITWTTDAVKLVFVDKTQARKDYRKPKSDVNHTGNMIDPCYPAYGEAFNSYHQSRSGISGNILADSAAVMNASKKTEYCKTEAHLKLMSTPRKEKSGTRNACIFISIWIKLNIRGND</sequence>
<protein>
    <submittedName>
        <fullName evidence="1">Uncharacterized protein</fullName>
    </submittedName>
</protein>
<evidence type="ECO:0000313" key="1">
    <source>
        <dbReference type="EMBL" id="RKP18713.1"/>
    </source>
</evidence>
<evidence type="ECO:0000313" key="2">
    <source>
        <dbReference type="Proteomes" id="UP000281549"/>
    </source>
</evidence>
<name>A0A4P9YGR0_ROZAC</name>
<dbReference type="AlphaFoldDB" id="A0A4P9YGR0"/>
<reference evidence="2" key="1">
    <citation type="journal article" date="2018" name="Nat. Microbiol.">
        <title>Leveraging single-cell genomics to expand the fungal tree of life.</title>
        <authorList>
            <person name="Ahrendt S.R."/>
            <person name="Quandt C.A."/>
            <person name="Ciobanu D."/>
            <person name="Clum A."/>
            <person name="Salamov A."/>
            <person name="Andreopoulos B."/>
            <person name="Cheng J.F."/>
            <person name="Woyke T."/>
            <person name="Pelin A."/>
            <person name="Henrissat B."/>
            <person name="Reynolds N.K."/>
            <person name="Benny G.L."/>
            <person name="Smith M.E."/>
            <person name="James T.Y."/>
            <person name="Grigoriev I.V."/>
        </authorList>
    </citation>
    <scope>NUCLEOTIDE SEQUENCE [LARGE SCALE GENOMIC DNA]</scope>
    <source>
        <strain evidence="2">CSF55</strain>
    </source>
</reference>